<proteinExistence type="inferred from homology"/>
<keyword evidence="4" id="KW-0594">Phospholipid biosynthesis</keyword>
<evidence type="ECO:0000256" key="2">
    <source>
        <dbReference type="ARBA" id="ARBA00022679"/>
    </source>
</evidence>
<reference evidence="6 7" key="1">
    <citation type="submission" date="2020-07" db="EMBL/GenBank/DDBJ databases">
        <authorList>
            <person name="Feng H."/>
        </authorList>
    </citation>
    <scope>NUCLEOTIDE SEQUENCE [LARGE SCALE GENOMIC DNA]</scope>
    <source>
        <strain evidence="7">s-10</strain>
    </source>
</reference>
<protein>
    <recommendedName>
        <fullName evidence="4">1-acyl-sn-glycerol-3-phosphate acyltransferase</fullName>
        <ecNumber evidence="4">2.3.1.51</ecNumber>
    </recommendedName>
</protein>
<dbReference type="RefSeq" id="WP_181753267.1">
    <property type="nucleotide sequence ID" value="NZ_JACEIQ010000017.1"/>
</dbReference>
<dbReference type="Pfam" id="PF01553">
    <property type="entry name" value="Acyltransferase"/>
    <property type="match status" value="1"/>
</dbReference>
<evidence type="ECO:0000256" key="4">
    <source>
        <dbReference type="RuleBase" id="RU361267"/>
    </source>
</evidence>
<name>A0A7W1WT67_9BACL</name>
<dbReference type="GO" id="GO:0006654">
    <property type="term" value="P:phosphatidic acid biosynthetic process"/>
    <property type="evidence" value="ECO:0007669"/>
    <property type="project" value="TreeGrafter"/>
</dbReference>
<evidence type="ECO:0000313" key="7">
    <source>
        <dbReference type="Proteomes" id="UP000535491"/>
    </source>
</evidence>
<dbReference type="InterPro" id="IPR004552">
    <property type="entry name" value="AGP_acyltrans"/>
</dbReference>
<evidence type="ECO:0000313" key="6">
    <source>
        <dbReference type="EMBL" id="MBA4495623.1"/>
    </source>
</evidence>
<dbReference type="EMBL" id="JACEIQ010000017">
    <property type="protein sequence ID" value="MBA4495623.1"/>
    <property type="molecule type" value="Genomic_DNA"/>
</dbReference>
<dbReference type="Proteomes" id="UP000535491">
    <property type="component" value="Unassembled WGS sequence"/>
</dbReference>
<keyword evidence="4" id="KW-1208">Phospholipid metabolism</keyword>
<dbReference type="EC" id="2.3.1.51" evidence="4"/>
<feature type="domain" description="Phospholipid/glycerol acyltransferase" evidence="5">
    <location>
        <begin position="34"/>
        <end position="146"/>
    </location>
</feature>
<keyword evidence="4" id="KW-0444">Lipid biosynthesis</keyword>
<dbReference type="AlphaFoldDB" id="A0A7W1WT67"/>
<dbReference type="PANTHER" id="PTHR10434">
    <property type="entry name" value="1-ACYL-SN-GLYCEROL-3-PHOSPHATE ACYLTRANSFERASE"/>
    <property type="match status" value="1"/>
</dbReference>
<comment type="similarity">
    <text evidence="1 4">Belongs to the 1-acyl-sn-glycerol-3-phosphate acyltransferase family.</text>
</comment>
<evidence type="ECO:0000256" key="1">
    <source>
        <dbReference type="ARBA" id="ARBA00008655"/>
    </source>
</evidence>
<dbReference type="NCBIfam" id="TIGR00530">
    <property type="entry name" value="AGP_acyltrn"/>
    <property type="match status" value="1"/>
</dbReference>
<organism evidence="6 7">
    <name type="scientific">Paenactinomyces guangxiensis</name>
    <dbReference type="NCBI Taxonomy" id="1490290"/>
    <lineage>
        <taxon>Bacteria</taxon>
        <taxon>Bacillati</taxon>
        <taxon>Bacillota</taxon>
        <taxon>Bacilli</taxon>
        <taxon>Bacillales</taxon>
        <taxon>Thermoactinomycetaceae</taxon>
        <taxon>Paenactinomyces</taxon>
    </lineage>
</organism>
<evidence type="ECO:0000259" key="5">
    <source>
        <dbReference type="SMART" id="SM00563"/>
    </source>
</evidence>
<comment type="catalytic activity">
    <reaction evidence="4">
        <text>a 1-acyl-sn-glycero-3-phosphate + an acyl-CoA = a 1,2-diacyl-sn-glycero-3-phosphate + CoA</text>
        <dbReference type="Rhea" id="RHEA:19709"/>
        <dbReference type="ChEBI" id="CHEBI:57287"/>
        <dbReference type="ChEBI" id="CHEBI:57970"/>
        <dbReference type="ChEBI" id="CHEBI:58342"/>
        <dbReference type="ChEBI" id="CHEBI:58608"/>
        <dbReference type="EC" id="2.3.1.51"/>
    </reaction>
</comment>
<dbReference type="SUPFAM" id="SSF69593">
    <property type="entry name" value="Glycerol-3-phosphate (1)-acyltransferase"/>
    <property type="match status" value="1"/>
</dbReference>
<keyword evidence="7" id="KW-1185">Reference proteome</keyword>
<dbReference type="GO" id="GO:0016020">
    <property type="term" value="C:membrane"/>
    <property type="evidence" value="ECO:0007669"/>
    <property type="project" value="InterPro"/>
</dbReference>
<accession>A0A7W1WT67</accession>
<keyword evidence="2 4" id="KW-0808">Transferase</keyword>
<dbReference type="GO" id="GO:0003841">
    <property type="term" value="F:1-acylglycerol-3-phosphate O-acyltransferase activity"/>
    <property type="evidence" value="ECO:0007669"/>
    <property type="project" value="UniProtKB-UniRule"/>
</dbReference>
<gene>
    <name evidence="6" type="ORF">H1191_15095</name>
</gene>
<dbReference type="SMART" id="SM00563">
    <property type="entry name" value="PlsC"/>
    <property type="match status" value="1"/>
</dbReference>
<comment type="caution">
    <text evidence="6">The sequence shown here is derived from an EMBL/GenBank/DDBJ whole genome shotgun (WGS) entry which is preliminary data.</text>
</comment>
<comment type="domain">
    <text evidence="4">The HXXXXD motif is essential for acyltransferase activity and may constitute the binding site for the phosphate moiety of the glycerol-3-phosphate.</text>
</comment>
<evidence type="ECO:0000256" key="3">
    <source>
        <dbReference type="ARBA" id="ARBA00023315"/>
    </source>
</evidence>
<dbReference type="PANTHER" id="PTHR10434:SF11">
    <property type="entry name" value="1-ACYL-SN-GLYCEROL-3-PHOSPHATE ACYLTRANSFERASE"/>
    <property type="match status" value="1"/>
</dbReference>
<keyword evidence="4" id="KW-0443">Lipid metabolism</keyword>
<dbReference type="CDD" id="cd07989">
    <property type="entry name" value="LPLAT_AGPAT-like"/>
    <property type="match status" value="1"/>
</dbReference>
<dbReference type="InterPro" id="IPR002123">
    <property type="entry name" value="Plipid/glycerol_acylTrfase"/>
</dbReference>
<sequence length="195" mass="21755">MLYVWIRQLFRIIFATFFRWKVDGLHHVPSEGSVVVCANHISYLDPPLIGCAIRRKVHFMAKEELFSAPVLGSVVPKLGAFPVKRGEGDRQALKTSIRILKESKVLGIFPEGTRSKTGEPGKPHMGAALIALKTNSPIIPTAIIGPYRLFRPVRIVFGKPIDVSPYIQGKVNSEAASAVTEQMMEQIKQIMETYR</sequence>
<keyword evidence="3 4" id="KW-0012">Acyltransferase</keyword>